<dbReference type="InterPro" id="IPR001296">
    <property type="entry name" value="Glyco_trans_1"/>
</dbReference>
<dbReference type="AlphaFoldDB" id="A0A6N8HY01"/>
<keyword evidence="5" id="KW-1185">Reference proteome</keyword>
<dbReference type="CDD" id="cd03801">
    <property type="entry name" value="GT4_PimA-like"/>
    <property type="match status" value="1"/>
</dbReference>
<sequence>MKIAMIGQKRIPSREGGVEIHVEELSLRLVEMGHEVTVYNRGKKGFPHNREYHGIRIVTVPTINRKSLDAPVYSFFAAVHALFGRYDVIHFHAEGPCAMLWLPHLFGIRTVASIHGLDWQRSKWGNFASNFLLLGEKCAVKYADELIVLSQNVRQYFKDTYGRETLLIPNGVNRPEIRKANLITQKYGLRHGCYLLFLARIVPEKGLHYLLRAFAEIDTEKKLVVAGMSSHSDGYTDFIRKMAAKDKRVVMAGFVRGPELDELFSNAFLYLLPSDIEGMPISLLEAMSCGCPCLVSDIPENTEVLGPFGYTFRKGDPEDLRQKICSILKEGPSADKAVQARKYVLKHYDWDLVARETARSAYRNVKAEGKDTG</sequence>
<proteinExistence type="predicted"/>
<comment type="caution">
    <text evidence="4">The sequence shown here is derived from an EMBL/GenBank/DDBJ whole genome shotgun (WGS) entry which is preliminary data.</text>
</comment>
<dbReference type="EC" id="2.4.1.346" evidence="4"/>
<evidence type="ECO:0000256" key="1">
    <source>
        <dbReference type="ARBA" id="ARBA00022679"/>
    </source>
</evidence>
<feature type="domain" description="Glycosyltransferase subfamily 4-like N-terminal" evidence="3">
    <location>
        <begin position="16"/>
        <end position="173"/>
    </location>
</feature>
<name>A0A6N8HY01_9FIRM</name>
<dbReference type="RefSeq" id="WP_233452741.1">
    <property type="nucleotide sequence ID" value="NZ_VWXL01000047.1"/>
</dbReference>
<feature type="domain" description="Glycosyl transferase family 1" evidence="2">
    <location>
        <begin position="194"/>
        <end position="340"/>
    </location>
</feature>
<dbReference type="PANTHER" id="PTHR46401">
    <property type="entry name" value="GLYCOSYLTRANSFERASE WBBK-RELATED"/>
    <property type="match status" value="1"/>
</dbReference>
<evidence type="ECO:0000259" key="3">
    <source>
        <dbReference type="Pfam" id="PF13439"/>
    </source>
</evidence>
<reference evidence="4 5" key="1">
    <citation type="submission" date="2019-09" db="EMBL/GenBank/DDBJ databases">
        <title>Genome sequence of Clostridium sp. EA1.</title>
        <authorList>
            <person name="Poehlein A."/>
            <person name="Bengelsdorf F.R."/>
            <person name="Daniel R."/>
        </authorList>
    </citation>
    <scope>NUCLEOTIDE SEQUENCE [LARGE SCALE GENOMIC DNA]</scope>
    <source>
        <strain evidence="4 5">EA1</strain>
    </source>
</reference>
<dbReference type="GO" id="GO:0016757">
    <property type="term" value="F:glycosyltransferase activity"/>
    <property type="evidence" value="ECO:0007669"/>
    <property type="project" value="UniProtKB-KW"/>
</dbReference>
<dbReference type="Pfam" id="PF00534">
    <property type="entry name" value="Glycos_transf_1"/>
    <property type="match status" value="1"/>
</dbReference>
<evidence type="ECO:0000259" key="2">
    <source>
        <dbReference type="Pfam" id="PF00534"/>
    </source>
</evidence>
<dbReference type="PANTHER" id="PTHR46401:SF2">
    <property type="entry name" value="GLYCOSYLTRANSFERASE WBBK-RELATED"/>
    <property type="match status" value="1"/>
</dbReference>
<dbReference type="SUPFAM" id="SSF53756">
    <property type="entry name" value="UDP-Glycosyltransferase/glycogen phosphorylase"/>
    <property type="match status" value="1"/>
</dbReference>
<evidence type="ECO:0000313" key="5">
    <source>
        <dbReference type="Proteomes" id="UP000469440"/>
    </source>
</evidence>
<dbReference type="Gene3D" id="3.40.50.2000">
    <property type="entry name" value="Glycogen Phosphorylase B"/>
    <property type="match status" value="2"/>
</dbReference>
<gene>
    <name evidence="4" type="primary">pimB</name>
    <name evidence="4" type="ORF">CAFE_14320</name>
</gene>
<dbReference type="EMBL" id="VWXL01000047">
    <property type="protein sequence ID" value="MVB10734.1"/>
    <property type="molecule type" value="Genomic_DNA"/>
</dbReference>
<dbReference type="Pfam" id="PF13439">
    <property type="entry name" value="Glyco_transf_4"/>
    <property type="match status" value="1"/>
</dbReference>
<keyword evidence="1 4" id="KW-0808">Transferase</keyword>
<organism evidence="4 5">
    <name type="scientific">Caproicibacter fermentans</name>
    <dbReference type="NCBI Taxonomy" id="2576756"/>
    <lineage>
        <taxon>Bacteria</taxon>
        <taxon>Bacillati</taxon>
        <taxon>Bacillota</taxon>
        <taxon>Clostridia</taxon>
        <taxon>Eubacteriales</taxon>
        <taxon>Acutalibacteraceae</taxon>
        <taxon>Caproicibacter</taxon>
    </lineage>
</organism>
<evidence type="ECO:0000313" key="4">
    <source>
        <dbReference type="EMBL" id="MVB10734.1"/>
    </source>
</evidence>
<dbReference type="Proteomes" id="UP000469440">
    <property type="component" value="Unassembled WGS sequence"/>
</dbReference>
<keyword evidence="4" id="KW-0328">Glycosyltransferase</keyword>
<dbReference type="GO" id="GO:0009103">
    <property type="term" value="P:lipopolysaccharide biosynthetic process"/>
    <property type="evidence" value="ECO:0007669"/>
    <property type="project" value="TreeGrafter"/>
</dbReference>
<protein>
    <submittedName>
        <fullName evidence="4">GDP-mannose-dependent alpha-(1-6)-phosphatidylinositol monomannoside mannosyltransferase</fullName>
        <ecNumber evidence="4">2.4.1.346</ecNumber>
    </submittedName>
</protein>
<dbReference type="InterPro" id="IPR028098">
    <property type="entry name" value="Glyco_trans_4-like_N"/>
</dbReference>
<accession>A0A6N8HY01</accession>